<reference evidence="2" key="1">
    <citation type="journal article" date="2014" name="Genome Announc.">
        <title>Draft Genome Sequences of Marine Flavobacterium Nonlabens Strains NR17, NR24, NR27, NR32, NR33, and Ara13.</title>
        <authorList>
            <person name="Nakanishi M."/>
            <person name="Meirelles P."/>
            <person name="Suzuki R."/>
            <person name="Takatani N."/>
            <person name="Mino S."/>
            <person name="Suda W."/>
            <person name="Oshima K."/>
            <person name="Hattori M."/>
            <person name="Ohkuma M."/>
            <person name="Hosokawa M."/>
            <person name="Miyashita K."/>
            <person name="Thompson F.L."/>
            <person name="Niwa A."/>
            <person name="Sawabe T."/>
            <person name="Sawabe T."/>
        </authorList>
    </citation>
    <scope>NUCLEOTIDE SEQUENCE [LARGE SCALE GENOMIC DNA]</scope>
    <source>
        <strain evidence="2">JCM 19294</strain>
    </source>
</reference>
<dbReference type="GO" id="GO:0004556">
    <property type="term" value="F:alpha-amylase activity"/>
    <property type="evidence" value="ECO:0007669"/>
    <property type="project" value="UniProtKB-EC"/>
</dbReference>
<dbReference type="InterPro" id="IPR006047">
    <property type="entry name" value="GH13_cat_dom"/>
</dbReference>
<dbReference type="AlphaFoldDB" id="A0A090Q2Z0"/>
<dbReference type="PANTHER" id="PTHR10357:SF209">
    <property type="entry name" value="PERIPLASMIC ALPHA-AMYLASE"/>
    <property type="match status" value="1"/>
</dbReference>
<comment type="caution">
    <text evidence="2">The sequence shown here is derived from an EMBL/GenBank/DDBJ whole genome shotgun (WGS) entry which is preliminary data.</text>
</comment>
<dbReference type="eggNOG" id="COG0366">
    <property type="taxonomic scope" value="Bacteria"/>
</dbReference>
<dbReference type="Pfam" id="PF00128">
    <property type="entry name" value="Alpha-amylase"/>
    <property type="match status" value="1"/>
</dbReference>
<dbReference type="EMBL" id="BBML01000002">
    <property type="protein sequence ID" value="GAK96552.1"/>
    <property type="molecule type" value="Genomic_DNA"/>
</dbReference>
<dbReference type="SUPFAM" id="SSF51445">
    <property type="entry name" value="(Trans)glycosidases"/>
    <property type="match status" value="1"/>
</dbReference>
<organism evidence="2 3">
    <name type="scientific">Nonlabens tegetincola</name>
    <dbReference type="NCBI Taxonomy" id="323273"/>
    <lineage>
        <taxon>Bacteria</taxon>
        <taxon>Pseudomonadati</taxon>
        <taxon>Bacteroidota</taxon>
        <taxon>Flavobacteriia</taxon>
        <taxon>Flavobacteriales</taxon>
        <taxon>Flavobacteriaceae</taxon>
        <taxon>Nonlabens</taxon>
    </lineage>
</organism>
<sequence>MYFSTQIYFMKHIYLLFFLLIALVITSCNSKDNADVAVPEKVFDWSSAHVYFLLTDRFKNGDTTNDTIIKRDLETGKLRDFRGGDFAGIIQKLDEGYFSDLGVNAIWLTPIWEQIHGSVDEGTGNTYAFHGYWAKDWTAIEPSYGTYEEFKTIVQKAHNQDIRVLLDVVINHTGPVTELDLVWPSDWVRTTPTCTYQDQATAVDCTLTNNLPDILTNSSKEVELPEILIQKWKKEGRYDQEIQEIDAFFEETGLPRTPSNYLIKWVTDYARETGVDGFRVDTVKHVEEDVWQTFIEQSKKAFEKWKSNHPELMIHGDEFFVLGELYGWEVAGGRPFPFSDENQVDYFDYGYDGMINFGFKRHAQASYEELFSKYDSFRESLLNEDPNDKAYFMNYISSHDDGQPFDPRREKRYEAATKLLLAPGMAQTYYGDETARQLIVDGALGDANLRSMMNWNAIDNNLLSHYQKLGTFRSNHPAVGAGKHFKLQHDGQGVVFARFYNKNGVVDDVLIGTGLTNGPTTIEVKKVFPNATEIRDAYSDKILSVEDGMVSIQVVNNTILLESF</sequence>
<dbReference type="SMART" id="SM00642">
    <property type="entry name" value="Aamy"/>
    <property type="match status" value="1"/>
</dbReference>
<protein>
    <submittedName>
        <fullName evidence="2">Periplasmic alpha-amylase</fullName>
        <ecNumber evidence="2">3.2.1.1</ecNumber>
    </submittedName>
</protein>
<evidence type="ECO:0000259" key="1">
    <source>
        <dbReference type="SMART" id="SM00642"/>
    </source>
</evidence>
<proteinExistence type="predicted"/>
<keyword evidence="3" id="KW-1185">Reference proteome</keyword>
<dbReference type="GO" id="GO:0005975">
    <property type="term" value="P:carbohydrate metabolic process"/>
    <property type="evidence" value="ECO:0007669"/>
    <property type="project" value="InterPro"/>
</dbReference>
<dbReference type="Gene3D" id="3.20.20.80">
    <property type="entry name" value="Glycosidases"/>
    <property type="match status" value="1"/>
</dbReference>
<name>A0A090Q2Z0_9FLAO</name>
<accession>A0A090Q2Z0</accession>
<keyword evidence="2" id="KW-0326">Glycosidase</keyword>
<dbReference type="PANTHER" id="PTHR10357">
    <property type="entry name" value="ALPHA-AMYLASE FAMILY MEMBER"/>
    <property type="match status" value="1"/>
</dbReference>
<dbReference type="Proteomes" id="UP000029221">
    <property type="component" value="Unassembled WGS sequence"/>
</dbReference>
<dbReference type="EC" id="3.2.1.1" evidence="2"/>
<dbReference type="STRING" id="319236.BST91_07585"/>
<dbReference type="InterPro" id="IPR017853">
    <property type="entry name" value="GH"/>
</dbReference>
<gene>
    <name evidence="2" type="ORF">JCM19294_2065</name>
</gene>
<evidence type="ECO:0000313" key="3">
    <source>
        <dbReference type="Proteomes" id="UP000029221"/>
    </source>
</evidence>
<feature type="domain" description="Glycosyl hydrolase family 13 catalytic" evidence="1">
    <location>
        <begin position="52"/>
        <end position="473"/>
    </location>
</feature>
<evidence type="ECO:0000313" key="2">
    <source>
        <dbReference type="EMBL" id="GAK96552.1"/>
    </source>
</evidence>
<keyword evidence="2" id="KW-0378">Hydrolase</keyword>